<accession>A0ABD3DJ96</accession>
<dbReference type="Pfam" id="PF07816">
    <property type="entry name" value="DUF1645"/>
    <property type="match status" value="1"/>
</dbReference>
<keyword evidence="2" id="KW-1185">Reference proteome</keyword>
<protein>
    <submittedName>
        <fullName evidence="1">Uncharacterized protein</fullName>
    </submittedName>
</protein>
<evidence type="ECO:0000313" key="1">
    <source>
        <dbReference type="EMBL" id="KAL3642365.1"/>
    </source>
</evidence>
<reference evidence="2" key="1">
    <citation type="journal article" date="2024" name="IScience">
        <title>Strigolactones Initiate the Formation of Haustorium-like Structures in Castilleja.</title>
        <authorList>
            <person name="Buerger M."/>
            <person name="Peterson D."/>
            <person name="Chory J."/>
        </authorList>
    </citation>
    <scope>NUCLEOTIDE SEQUENCE [LARGE SCALE GENOMIC DNA]</scope>
</reference>
<evidence type="ECO:0000313" key="2">
    <source>
        <dbReference type="Proteomes" id="UP001632038"/>
    </source>
</evidence>
<name>A0ABD3DJ96_9LAMI</name>
<comment type="caution">
    <text evidence="1">The sequence shown here is derived from an EMBL/GenBank/DDBJ whole genome shotgun (WGS) entry which is preliminary data.</text>
</comment>
<dbReference type="Proteomes" id="UP001632038">
    <property type="component" value="Unassembled WGS sequence"/>
</dbReference>
<dbReference type="PANTHER" id="PTHR33095:SF127">
    <property type="entry name" value="OS05G0578100 PROTEIN"/>
    <property type="match status" value="1"/>
</dbReference>
<dbReference type="EMBL" id="JAVIJP010000016">
    <property type="protein sequence ID" value="KAL3642365.1"/>
    <property type="molecule type" value="Genomic_DNA"/>
</dbReference>
<gene>
    <name evidence="1" type="ORF">CASFOL_013180</name>
</gene>
<dbReference type="AlphaFoldDB" id="A0ABD3DJ96"/>
<sequence>MQTGSVFSSSPSFNSCSNTRLAGIAAQVVEEFGSEEYYDEFYFEREENNTSFAEKETGDGSVKSGEDDGEFEFAVVNRDSELPSPVSADEIFCNGQIRPVYPVLNRDLFVNKRNGFEKGKVDDVVPTVRLPLRKLFIEERETSMTTTSSSFSSEEDDLEGVPAEMYCVWRPKAAEEENGRCKKSNSTGSNSKRWKFRDLLQRSASDGGKVRFVFLSPSFSRRRK</sequence>
<proteinExistence type="predicted"/>
<dbReference type="PANTHER" id="PTHR33095">
    <property type="entry name" value="OS07G0619500 PROTEIN"/>
    <property type="match status" value="1"/>
</dbReference>
<organism evidence="1 2">
    <name type="scientific">Castilleja foliolosa</name>
    <dbReference type="NCBI Taxonomy" id="1961234"/>
    <lineage>
        <taxon>Eukaryota</taxon>
        <taxon>Viridiplantae</taxon>
        <taxon>Streptophyta</taxon>
        <taxon>Embryophyta</taxon>
        <taxon>Tracheophyta</taxon>
        <taxon>Spermatophyta</taxon>
        <taxon>Magnoliopsida</taxon>
        <taxon>eudicotyledons</taxon>
        <taxon>Gunneridae</taxon>
        <taxon>Pentapetalae</taxon>
        <taxon>asterids</taxon>
        <taxon>lamiids</taxon>
        <taxon>Lamiales</taxon>
        <taxon>Orobanchaceae</taxon>
        <taxon>Pedicularideae</taxon>
        <taxon>Castillejinae</taxon>
        <taxon>Castilleja</taxon>
    </lineage>
</organism>
<dbReference type="InterPro" id="IPR012442">
    <property type="entry name" value="DUF1645_plant"/>
</dbReference>